<dbReference type="EC" id="3.6.3.-" evidence="5"/>
<dbReference type="SMART" id="SM00382">
    <property type="entry name" value="AAA"/>
    <property type="match status" value="1"/>
</dbReference>
<keyword evidence="3 5" id="KW-0067">ATP-binding</keyword>
<protein>
    <submittedName>
        <fullName evidence="5">Hemin import ATP-binding protein hmuV</fullName>
        <ecNumber evidence="5">3.6.3.-</ecNumber>
    </submittedName>
</protein>
<sequence>MRVEADGLGWDADGQVILSDVTTVLEPGAFTAVVGPNGSGKTTLLHLVAGLRRPARGLVRLDGVPVHALSARRRARQVALLEQHPDTTLEVTVRQVVALGRIPHVGRWPGARDPGAGLVEEAMRRVEVHHLADRSWASLSGGERQRTHLARALAQEPGLLLLDEPTNHLDLRHQIALLSSVSRLGLTTLAVLHDLDLAAAFCPRILVLSQGRLVAAGPTQGVLDGHLVEEVFGVRAAVTHTDRLRVAWSLPEGPTP</sequence>
<dbReference type="PANTHER" id="PTHR42794">
    <property type="entry name" value="HEMIN IMPORT ATP-BINDING PROTEIN HMUV"/>
    <property type="match status" value="1"/>
</dbReference>
<keyword evidence="6" id="KW-1185">Reference proteome</keyword>
<dbReference type="CDD" id="cd03214">
    <property type="entry name" value="ABC_Iron-Siderophores_B12_Hemin"/>
    <property type="match status" value="1"/>
</dbReference>
<evidence type="ECO:0000313" key="6">
    <source>
        <dbReference type="Proteomes" id="UP000035721"/>
    </source>
</evidence>
<keyword evidence="5" id="KW-0378">Hydrolase</keyword>
<comment type="caution">
    <text evidence="5">The sequence shown here is derived from an EMBL/GenBank/DDBJ whole genome shotgun (WGS) entry which is preliminary data.</text>
</comment>
<dbReference type="PANTHER" id="PTHR42794:SF2">
    <property type="entry name" value="ABC TRANSPORTER ATP-BINDING PROTEIN"/>
    <property type="match status" value="1"/>
</dbReference>
<name>A0A077M202_9MICO</name>
<dbReference type="RefSeq" id="WP_048551839.1">
    <property type="nucleotide sequence ID" value="NZ_HF570958.1"/>
</dbReference>
<evidence type="ECO:0000256" key="1">
    <source>
        <dbReference type="ARBA" id="ARBA00022448"/>
    </source>
</evidence>
<accession>A0A077M202</accession>
<dbReference type="OrthoDB" id="5296765at2"/>
<dbReference type="PROSITE" id="PS50893">
    <property type="entry name" value="ABC_TRANSPORTER_2"/>
    <property type="match status" value="1"/>
</dbReference>
<dbReference type="STRING" id="1194083.BN12_610018"/>
<dbReference type="InterPro" id="IPR003439">
    <property type="entry name" value="ABC_transporter-like_ATP-bd"/>
</dbReference>
<dbReference type="GO" id="GO:0005524">
    <property type="term" value="F:ATP binding"/>
    <property type="evidence" value="ECO:0007669"/>
    <property type="project" value="UniProtKB-KW"/>
</dbReference>
<dbReference type="Pfam" id="PF00005">
    <property type="entry name" value="ABC_tran"/>
    <property type="match status" value="1"/>
</dbReference>
<proteinExistence type="predicted"/>
<dbReference type="SUPFAM" id="SSF52540">
    <property type="entry name" value="P-loop containing nucleoside triphosphate hydrolases"/>
    <property type="match status" value="1"/>
</dbReference>
<dbReference type="AlphaFoldDB" id="A0A077M202"/>
<evidence type="ECO:0000256" key="2">
    <source>
        <dbReference type="ARBA" id="ARBA00022741"/>
    </source>
</evidence>
<gene>
    <name evidence="5" type="primary">hmuV</name>
    <name evidence="5" type="ORF">BN12_610018</name>
</gene>
<dbReference type="Proteomes" id="UP000035721">
    <property type="component" value="Unassembled WGS sequence"/>
</dbReference>
<keyword evidence="1" id="KW-0813">Transport</keyword>
<organism evidence="5 6">
    <name type="scientific">Nostocoides japonicum T1-X7</name>
    <dbReference type="NCBI Taxonomy" id="1194083"/>
    <lineage>
        <taxon>Bacteria</taxon>
        <taxon>Bacillati</taxon>
        <taxon>Actinomycetota</taxon>
        <taxon>Actinomycetes</taxon>
        <taxon>Micrococcales</taxon>
        <taxon>Intrasporangiaceae</taxon>
        <taxon>Nostocoides</taxon>
    </lineage>
</organism>
<evidence type="ECO:0000259" key="4">
    <source>
        <dbReference type="PROSITE" id="PS50893"/>
    </source>
</evidence>
<dbReference type="FunFam" id="3.40.50.300:FF:000134">
    <property type="entry name" value="Iron-enterobactin ABC transporter ATP-binding protein"/>
    <property type="match status" value="1"/>
</dbReference>
<dbReference type="InterPro" id="IPR003593">
    <property type="entry name" value="AAA+_ATPase"/>
</dbReference>
<feature type="domain" description="ABC transporter" evidence="4">
    <location>
        <begin position="3"/>
        <end position="235"/>
    </location>
</feature>
<keyword evidence="2" id="KW-0547">Nucleotide-binding</keyword>
<dbReference type="GO" id="GO:0016887">
    <property type="term" value="F:ATP hydrolysis activity"/>
    <property type="evidence" value="ECO:0007669"/>
    <property type="project" value="InterPro"/>
</dbReference>
<dbReference type="Gene3D" id="3.40.50.300">
    <property type="entry name" value="P-loop containing nucleotide triphosphate hydrolases"/>
    <property type="match status" value="1"/>
</dbReference>
<evidence type="ECO:0000313" key="5">
    <source>
        <dbReference type="EMBL" id="CCH79876.1"/>
    </source>
</evidence>
<dbReference type="InterPro" id="IPR027417">
    <property type="entry name" value="P-loop_NTPase"/>
</dbReference>
<evidence type="ECO:0000256" key="3">
    <source>
        <dbReference type="ARBA" id="ARBA00022840"/>
    </source>
</evidence>
<dbReference type="EMBL" id="CAJB01000394">
    <property type="protein sequence ID" value="CCH79876.1"/>
    <property type="molecule type" value="Genomic_DNA"/>
</dbReference>
<reference evidence="5 6" key="1">
    <citation type="journal article" date="2013" name="ISME J.">
        <title>A metabolic model for members of the genus Tetrasphaera involved in enhanced biological phosphorus removal.</title>
        <authorList>
            <person name="Kristiansen R."/>
            <person name="Nguyen H.T.T."/>
            <person name="Saunders A.M."/>
            <person name="Nielsen J.L."/>
            <person name="Wimmer R."/>
            <person name="Le V.Q."/>
            <person name="McIlroy S.J."/>
            <person name="Petrovski S."/>
            <person name="Seviour R.J."/>
            <person name="Calteau A."/>
            <person name="Nielsen K.L."/>
            <person name="Nielsen P.H."/>
        </authorList>
    </citation>
    <scope>NUCLEOTIDE SEQUENCE [LARGE SCALE GENOMIC DNA]</scope>
    <source>
        <strain evidence="5 6">T1-X7</strain>
    </source>
</reference>